<feature type="repeat" description="WD" evidence="3">
    <location>
        <begin position="118"/>
        <end position="149"/>
    </location>
</feature>
<dbReference type="InterPro" id="IPR011047">
    <property type="entry name" value="Quinoprotein_ADH-like_sf"/>
</dbReference>
<evidence type="ECO:0000313" key="4">
    <source>
        <dbReference type="EMBL" id="OMJ95088.1"/>
    </source>
</evidence>
<feature type="repeat" description="WD" evidence="3">
    <location>
        <begin position="493"/>
        <end position="526"/>
    </location>
</feature>
<dbReference type="OrthoDB" id="196858at2759"/>
<keyword evidence="2" id="KW-0677">Repeat</keyword>
<dbReference type="PROSITE" id="PS50082">
    <property type="entry name" value="WD_REPEATS_2"/>
    <property type="match status" value="5"/>
</dbReference>
<feature type="repeat" description="WD" evidence="3">
    <location>
        <begin position="160"/>
        <end position="194"/>
    </location>
</feature>
<dbReference type="InterPro" id="IPR020472">
    <property type="entry name" value="WD40_PAC1"/>
</dbReference>
<gene>
    <name evidence="4" type="ORF">SteCoe_1627</name>
</gene>
<dbReference type="PROSITE" id="PS00678">
    <property type="entry name" value="WD_REPEATS_1"/>
    <property type="match status" value="2"/>
</dbReference>
<dbReference type="AlphaFoldDB" id="A0A1R2D1G2"/>
<dbReference type="Gene3D" id="2.130.10.10">
    <property type="entry name" value="YVTN repeat-like/Quinoprotein amine dehydrogenase"/>
    <property type="match status" value="3"/>
</dbReference>
<keyword evidence="5" id="KW-1185">Reference proteome</keyword>
<organism evidence="4 5">
    <name type="scientific">Stentor coeruleus</name>
    <dbReference type="NCBI Taxonomy" id="5963"/>
    <lineage>
        <taxon>Eukaryota</taxon>
        <taxon>Sar</taxon>
        <taxon>Alveolata</taxon>
        <taxon>Ciliophora</taxon>
        <taxon>Postciliodesmatophora</taxon>
        <taxon>Heterotrichea</taxon>
        <taxon>Heterotrichida</taxon>
        <taxon>Stentoridae</taxon>
        <taxon>Stentor</taxon>
    </lineage>
</organism>
<dbReference type="InterPro" id="IPR015943">
    <property type="entry name" value="WD40/YVTN_repeat-like_dom_sf"/>
</dbReference>
<feature type="repeat" description="WD" evidence="3">
    <location>
        <begin position="326"/>
        <end position="367"/>
    </location>
</feature>
<evidence type="ECO:0000256" key="1">
    <source>
        <dbReference type="ARBA" id="ARBA00022574"/>
    </source>
</evidence>
<dbReference type="GO" id="GO:0006367">
    <property type="term" value="P:transcription initiation at RNA polymerase II promoter"/>
    <property type="evidence" value="ECO:0007669"/>
    <property type="project" value="TreeGrafter"/>
</dbReference>
<dbReference type="SUPFAM" id="SSF50998">
    <property type="entry name" value="Quinoprotein alcohol dehydrogenase-like"/>
    <property type="match status" value="1"/>
</dbReference>
<dbReference type="GO" id="GO:0016251">
    <property type="term" value="F:RNA polymerase II general transcription initiation factor activity"/>
    <property type="evidence" value="ECO:0007669"/>
    <property type="project" value="TreeGrafter"/>
</dbReference>
<dbReference type="PRINTS" id="PR00320">
    <property type="entry name" value="GPROTEINBRPT"/>
</dbReference>
<dbReference type="PROSITE" id="PS50294">
    <property type="entry name" value="WD_REPEATS_REGION"/>
    <property type="match status" value="3"/>
</dbReference>
<name>A0A1R2D1G2_9CILI</name>
<dbReference type="InterPro" id="IPR001680">
    <property type="entry name" value="WD40_rpt"/>
</dbReference>
<dbReference type="PANTHER" id="PTHR19879">
    <property type="entry name" value="TRANSCRIPTION INITIATION FACTOR TFIID"/>
    <property type="match status" value="1"/>
</dbReference>
<dbReference type="CDD" id="cd00200">
    <property type="entry name" value="WD40"/>
    <property type="match status" value="1"/>
</dbReference>
<protein>
    <submittedName>
        <fullName evidence="4">Uncharacterized protein</fullName>
    </submittedName>
</protein>
<dbReference type="GO" id="GO:0005669">
    <property type="term" value="C:transcription factor TFIID complex"/>
    <property type="evidence" value="ECO:0007669"/>
    <property type="project" value="TreeGrafter"/>
</dbReference>
<dbReference type="Pfam" id="PF00400">
    <property type="entry name" value="WD40"/>
    <property type="match status" value="4"/>
</dbReference>
<reference evidence="4 5" key="1">
    <citation type="submission" date="2016-11" db="EMBL/GenBank/DDBJ databases">
        <title>The macronuclear genome of Stentor coeruleus: a giant cell with tiny introns.</title>
        <authorList>
            <person name="Slabodnick M."/>
            <person name="Ruby J.G."/>
            <person name="Reiff S.B."/>
            <person name="Swart E.C."/>
            <person name="Gosai S."/>
            <person name="Prabakaran S."/>
            <person name="Witkowska E."/>
            <person name="Larue G.E."/>
            <person name="Fisher S."/>
            <person name="Freeman R.M."/>
            <person name="Gunawardena J."/>
            <person name="Chu W."/>
            <person name="Stover N.A."/>
            <person name="Gregory B.D."/>
            <person name="Nowacki M."/>
            <person name="Derisi J."/>
            <person name="Roy S.W."/>
            <person name="Marshall W.F."/>
            <person name="Sood P."/>
        </authorList>
    </citation>
    <scope>NUCLEOTIDE SEQUENCE [LARGE SCALE GENOMIC DNA]</scope>
    <source>
        <strain evidence="4">WM001</strain>
    </source>
</reference>
<evidence type="ECO:0000313" key="5">
    <source>
        <dbReference type="Proteomes" id="UP000187209"/>
    </source>
</evidence>
<accession>A0A1R2D1G2</accession>
<evidence type="ECO:0000256" key="2">
    <source>
        <dbReference type="ARBA" id="ARBA00022737"/>
    </source>
</evidence>
<dbReference type="PANTHER" id="PTHR19879:SF9">
    <property type="entry name" value="TRANSCRIPTION INITIATION FACTOR TFIID SUBUNIT 5"/>
    <property type="match status" value="1"/>
</dbReference>
<dbReference type="EMBL" id="MPUH01000017">
    <property type="protein sequence ID" value="OMJ95088.1"/>
    <property type="molecule type" value="Genomic_DNA"/>
</dbReference>
<dbReference type="Proteomes" id="UP000187209">
    <property type="component" value="Unassembled WGS sequence"/>
</dbReference>
<proteinExistence type="predicted"/>
<feature type="repeat" description="WD" evidence="3">
    <location>
        <begin position="451"/>
        <end position="485"/>
    </location>
</feature>
<dbReference type="InterPro" id="IPR019775">
    <property type="entry name" value="WD40_repeat_CS"/>
</dbReference>
<comment type="caution">
    <text evidence="4">The sequence shown here is derived from an EMBL/GenBank/DDBJ whole genome shotgun (WGS) entry which is preliminary data.</text>
</comment>
<keyword evidence="1 3" id="KW-0853">WD repeat</keyword>
<dbReference type="SMART" id="SM00320">
    <property type="entry name" value="WD40"/>
    <property type="match status" value="10"/>
</dbReference>
<evidence type="ECO:0000256" key="3">
    <source>
        <dbReference type="PROSITE-ProRule" id="PRU00221"/>
    </source>
</evidence>
<sequence length="540" mass="62337">MVRLNKDIRKRDYNQMTNHMKDLSQEIKFYHKCYIRGIKHVTSIAKSKDHQLVALASFSGFIEFWNILQHEKIFTLITKPETPLSVAISSCSTMGICGLDSGFIKIWDLKTRLVTKSKKLHNKDVTCLAISDDSSFIVSGSDDTKIKIWYLVEKKKAALVGGHFSKINSIVLTNDNKKAISASMDKTVRVWDLEKLCEERVLRRELQVAYFAFLSKNNEFAVAVFKKFIVVLDFESSQCISYLRVKSDIILSACLTENDEVVVAGYISGKVRYWNILEKRIITRFTISNIKFIDPIDNFLLIVHNPISGIPTELWKYREKKIEFSFPGHIIPASLLIRSPDRKIAVSFAPDRTIRIWDLINNQELHSIKEVYTKTNALAISPDNSHIFATTKTTISIWNLQTYRKINKIEDQNIQIKCISVTSNNKYYITGLSNGHILLWTIDNNTPIAVLTEHRRKIKSIVTTEDGRIMISTSDDYRMGVWDLEKLTLVCMLPKHKGKISAARFCKRNKYLLVTTMKNTIRVWRIIVNKQCYYKETKIK</sequence>